<gene>
    <name evidence="2" type="ORF">L203_101374</name>
</gene>
<organism evidence="2 3">
    <name type="scientific">Cryptococcus depauperatus CBS 7841</name>
    <dbReference type="NCBI Taxonomy" id="1295531"/>
    <lineage>
        <taxon>Eukaryota</taxon>
        <taxon>Fungi</taxon>
        <taxon>Dikarya</taxon>
        <taxon>Basidiomycota</taxon>
        <taxon>Agaricomycotina</taxon>
        <taxon>Tremellomycetes</taxon>
        <taxon>Tremellales</taxon>
        <taxon>Cryptococcaceae</taxon>
        <taxon>Cryptococcus</taxon>
    </lineage>
</organism>
<proteinExistence type="predicted"/>
<feature type="region of interest" description="Disordered" evidence="1">
    <location>
        <begin position="92"/>
        <end position="124"/>
    </location>
</feature>
<sequence>MTFYHVFLPPLFRLEATDVDKGHSLEFRQLRPDPQVISSVMLKEEGSAGIEIVGAAMDESSRVLGKRRAGEDKSMVSSCLSDTLAEPRNLFKPTRRSQRLASRDSSLLGPSQAQTASFDSTLDTTGTFPSQLSNSGMEDSIYHFPTWSIPLSKLCTLQDLLNHKKPLLRQTNRWSDKQLYTVILCIVSVDPSVERQRKISVAGNKQKGNGLENTGTLWIGKWMVIVPPTLEESEVSCTVKLWDKCAKDWGDEMLRCGDVVLVENVELKPSSAREGPHLVLACSNSPKVTVLYRTLARYTTPTLLDYAQRSQAAMPAQDVEAGSLKSFRKVVKEDKLLRPDLRLGKSDMGVRVVGDTVAWFESWLSGSS</sequence>
<evidence type="ECO:0000313" key="2">
    <source>
        <dbReference type="EMBL" id="WVN86213.1"/>
    </source>
</evidence>
<dbReference type="KEGG" id="cdep:91085587"/>
<dbReference type="GeneID" id="91085587"/>
<evidence type="ECO:0000256" key="1">
    <source>
        <dbReference type="SAM" id="MobiDB-lite"/>
    </source>
</evidence>
<feature type="compositionally biased region" description="Polar residues" evidence="1">
    <location>
        <begin position="99"/>
        <end position="124"/>
    </location>
</feature>
<dbReference type="AlphaFoldDB" id="A0AAJ8JPS1"/>
<name>A0AAJ8JPS1_9TREE</name>
<dbReference type="EMBL" id="CP143785">
    <property type="protein sequence ID" value="WVN86213.1"/>
    <property type="molecule type" value="Genomic_DNA"/>
</dbReference>
<reference evidence="2" key="3">
    <citation type="submission" date="2024-01" db="EMBL/GenBank/DDBJ databases">
        <authorList>
            <person name="Coelho M.A."/>
            <person name="David-Palma M."/>
            <person name="Shea T."/>
            <person name="Sun S."/>
            <person name="Cuomo C.A."/>
            <person name="Heitman J."/>
        </authorList>
    </citation>
    <scope>NUCLEOTIDE SEQUENCE</scope>
    <source>
        <strain evidence="2">CBS 7841</strain>
    </source>
</reference>
<protein>
    <submittedName>
        <fullName evidence="2">Uncharacterized protein</fullName>
    </submittedName>
</protein>
<evidence type="ECO:0000313" key="3">
    <source>
        <dbReference type="Proteomes" id="UP000094043"/>
    </source>
</evidence>
<reference evidence="2" key="2">
    <citation type="journal article" date="2022" name="Elife">
        <title>Obligate sexual reproduction of a homothallic fungus closely related to the Cryptococcus pathogenic species complex.</title>
        <authorList>
            <person name="Passer A.R."/>
            <person name="Clancey S.A."/>
            <person name="Shea T."/>
            <person name="David-Palma M."/>
            <person name="Averette A.F."/>
            <person name="Boekhout T."/>
            <person name="Porcel B.M."/>
            <person name="Nowrousian M."/>
            <person name="Cuomo C.A."/>
            <person name="Sun S."/>
            <person name="Heitman J."/>
            <person name="Coelho M.A."/>
        </authorList>
    </citation>
    <scope>NUCLEOTIDE SEQUENCE</scope>
    <source>
        <strain evidence="2">CBS 7841</strain>
    </source>
</reference>
<keyword evidence="3" id="KW-1185">Reference proteome</keyword>
<dbReference type="Proteomes" id="UP000094043">
    <property type="component" value="Chromosome 2"/>
</dbReference>
<reference evidence="2" key="1">
    <citation type="submission" date="2016-06" db="EMBL/GenBank/DDBJ databases">
        <authorList>
            <person name="Cuomo C."/>
            <person name="Litvintseva A."/>
            <person name="Heitman J."/>
            <person name="Chen Y."/>
            <person name="Sun S."/>
            <person name="Springer D."/>
            <person name="Dromer F."/>
            <person name="Young S."/>
            <person name="Zeng Q."/>
            <person name="Chapman S."/>
            <person name="Gujja S."/>
            <person name="Saif S."/>
            <person name="Birren B."/>
        </authorList>
    </citation>
    <scope>NUCLEOTIDE SEQUENCE</scope>
    <source>
        <strain evidence="2">CBS 7841</strain>
    </source>
</reference>
<dbReference type="RefSeq" id="XP_066066913.1">
    <property type="nucleotide sequence ID" value="XM_066210816.1"/>
</dbReference>
<accession>A0AAJ8JPS1</accession>